<gene>
    <name evidence="1" type="primary">A04p013920.1_BraROA</name>
    <name evidence="1" type="ORF">IGI04_014772</name>
</gene>
<protein>
    <recommendedName>
        <fullName evidence="3">Retrotransposon gag domain-containing protein</fullName>
    </recommendedName>
</protein>
<dbReference type="Proteomes" id="UP000823674">
    <property type="component" value="Chromosome A04"/>
</dbReference>
<proteinExistence type="predicted"/>
<dbReference type="PANTHER" id="PTHR35317:SF35">
    <property type="entry name" value="DUF4219 DOMAIN-CONTAINING PROTEIN"/>
    <property type="match status" value="1"/>
</dbReference>
<name>A0ABQ7MQN7_BRACM</name>
<organism evidence="1 2">
    <name type="scientific">Brassica rapa subsp. trilocularis</name>
    <dbReference type="NCBI Taxonomy" id="1813537"/>
    <lineage>
        <taxon>Eukaryota</taxon>
        <taxon>Viridiplantae</taxon>
        <taxon>Streptophyta</taxon>
        <taxon>Embryophyta</taxon>
        <taxon>Tracheophyta</taxon>
        <taxon>Spermatophyta</taxon>
        <taxon>Magnoliopsida</taxon>
        <taxon>eudicotyledons</taxon>
        <taxon>Gunneridae</taxon>
        <taxon>Pentapetalae</taxon>
        <taxon>rosids</taxon>
        <taxon>malvids</taxon>
        <taxon>Brassicales</taxon>
        <taxon>Brassicaceae</taxon>
        <taxon>Brassiceae</taxon>
        <taxon>Brassica</taxon>
    </lineage>
</organism>
<accession>A0ABQ7MQN7</accession>
<dbReference type="Pfam" id="PF14223">
    <property type="entry name" value="Retrotran_gag_2"/>
    <property type="match status" value="1"/>
</dbReference>
<evidence type="ECO:0000313" key="1">
    <source>
        <dbReference type="EMBL" id="KAG5400165.1"/>
    </source>
</evidence>
<comment type="caution">
    <text evidence="1">The sequence shown here is derived from an EMBL/GenBank/DDBJ whole genome shotgun (WGS) entry which is preliminary data.</text>
</comment>
<dbReference type="PANTHER" id="PTHR35317">
    <property type="entry name" value="OS04G0629600 PROTEIN"/>
    <property type="match status" value="1"/>
</dbReference>
<dbReference type="EMBL" id="JADBGQ010000004">
    <property type="protein sequence ID" value="KAG5400165.1"/>
    <property type="molecule type" value="Genomic_DNA"/>
</dbReference>
<keyword evidence="2" id="KW-1185">Reference proteome</keyword>
<reference evidence="1 2" key="1">
    <citation type="submission" date="2021-03" db="EMBL/GenBank/DDBJ databases">
        <authorList>
            <person name="King G.J."/>
            <person name="Bancroft I."/>
            <person name="Baten A."/>
            <person name="Bloomfield J."/>
            <person name="Borpatragohain P."/>
            <person name="He Z."/>
            <person name="Irish N."/>
            <person name="Irwin J."/>
            <person name="Liu K."/>
            <person name="Mauleon R.P."/>
            <person name="Moore J."/>
            <person name="Morris R."/>
            <person name="Ostergaard L."/>
            <person name="Wang B."/>
            <person name="Wells R."/>
        </authorList>
    </citation>
    <scope>NUCLEOTIDE SEQUENCE [LARGE SCALE GENOMIC DNA]</scope>
    <source>
        <strain evidence="1">R-o-18</strain>
        <tissue evidence="1">Leaf</tissue>
    </source>
</reference>
<evidence type="ECO:0008006" key="3">
    <source>
        <dbReference type="Google" id="ProtNLM"/>
    </source>
</evidence>
<sequence>MTALHMLQMSVTDPIFLQIGRATSSKQAWKILRAEFGETNEIQDLKLTYLKTKFDEMMLEKEESFGEYIKKMMELVNQLKFYGSNMSDQGRLMWEGQQKK</sequence>
<evidence type="ECO:0000313" key="2">
    <source>
        <dbReference type="Proteomes" id="UP000823674"/>
    </source>
</evidence>